<dbReference type="RefSeq" id="WP_189513778.1">
    <property type="nucleotide sequence ID" value="NZ_BMXG01000008.1"/>
</dbReference>
<accession>A0A8J3DBB4</accession>
<feature type="transmembrane region" description="Helical" evidence="5">
    <location>
        <begin position="37"/>
        <end position="57"/>
    </location>
</feature>
<dbReference type="Gene3D" id="1.20.1420.30">
    <property type="entry name" value="NCX, central ion-binding region"/>
    <property type="match status" value="1"/>
</dbReference>
<dbReference type="InterPro" id="IPR004481">
    <property type="entry name" value="K/Na/Ca-exchanger"/>
</dbReference>
<feature type="transmembrane region" description="Helical" evidence="5">
    <location>
        <begin position="77"/>
        <end position="101"/>
    </location>
</feature>
<dbReference type="PANTHER" id="PTHR10846">
    <property type="entry name" value="SODIUM/POTASSIUM/CALCIUM EXCHANGER"/>
    <property type="match status" value="1"/>
</dbReference>
<dbReference type="InterPro" id="IPR044880">
    <property type="entry name" value="NCX_ion-bd_dom_sf"/>
</dbReference>
<evidence type="ECO:0000313" key="8">
    <source>
        <dbReference type="Proteomes" id="UP000642829"/>
    </source>
</evidence>
<feature type="transmembrane region" description="Helical" evidence="5">
    <location>
        <begin position="220"/>
        <end position="243"/>
    </location>
</feature>
<feature type="transmembrane region" description="Helical" evidence="5">
    <location>
        <begin position="113"/>
        <end position="134"/>
    </location>
</feature>
<feature type="transmembrane region" description="Helical" evidence="5">
    <location>
        <begin position="140"/>
        <end position="158"/>
    </location>
</feature>
<dbReference type="Pfam" id="PF01699">
    <property type="entry name" value="Na_Ca_ex"/>
    <property type="match status" value="2"/>
</dbReference>
<comment type="subcellular location">
    <subcellularLocation>
        <location evidence="1">Membrane</location>
        <topology evidence="1">Multi-pass membrane protein</topology>
    </subcellularLocation>
</comment>
<keyword evidence="4 5" id="KW-0472">Membrane</keyword>
<dbReference type="NCBIfam" id="TIGR00367">
    <property type="entry name" value="calcium/sodium antiporter"/>
    <property type="match status" value="1"/>
</dbReference>
<dbReference type="PANTHER" id="PTHR10846:SF8">
    <property type="entry name" value="INNER MEMBRANE PROTEIN YRBG"/>
    <property type="match status" value="1"/>
</dbReference>
<dbReference type="GO" id="GO:0006874">
    <property type="term" value="P:intracellular calcium ion homeostasis"/>
    <property type="evidence" value="ECO:0007669"/>
    <property type="project" value="TreeGrafter"/>
</dbReference>
<feature type="transmembrane region" description="Helical" evidence="5">
    <location>
        <begin position="255"/>
        <end position="275"/>
    </location>
</feature>
<dbReference type="GO" id="GO:0008273">
    <property type="term" value="F:calcium, potassium:sodium antiporter activity"/>
    <property type="evidence" value="ECO:0007669"/>
    <property type="project" value="TreeGrafter"/>
</dbReference>
<evidence type="ECO:0000256" key="4">
    <source>
        <dbReference type="ARBA" id="ARBA00023136"/>
    </source>
</evidence>
<proteinExistence type="predicted"/>
<evidence type="ECO:0000256" key="2">
    <source>
        <dbReference type="ARBA" id="ARBA00022692"/>
    </source>
</evidence>
<feature type="transmembrane region" description="Helical" evidence="5">
    <location>
        <begin position="6"/>
        <end position="25"/>
    </location>
</feature>
<keyword evidence="8" id="KW-1185">Reference proteome</keyword>
<dbReference type="GO" id="GO:0005886">
    <property type="term" value="C:plasma membrane"/>
    <property type="evidence" value="ECO:0007669"/>
    <property type="project" value="TreeGrafter"/>
</dbReference>
<evidence type="ECO:0000256" key="3">
    <source>
        <dbReference type="ARBA" id="ARBA00022989"/>
    </source>
</evidence>
<evidence type="ECO:0000313" key="7">
    <source>
        <dbReference type="EMBL" id="GHC00469.1"/>
    </source>
</evidence>
<feature type="transmembrane region" description="Helical" evidence="5">
    <location>
        <begin position="312"/>
        <end position="331"/>
    </location>
</feature>
<keyword evidence="2 5" id="KW-0812">Transmembrane</keyword>
<dbReference type="AlphaFoldDB" id="A0A8J3DBB4"/>
<reference evidence="7" key="1">
    <citation type="journal article" date="2014" name="Int. J. Syst. Evol. Microbiol.">
        <title>Complete genome sequence of Corynebacterium casei LMG S-19264T (=DSM 44701T), isolated from a smear-ripened cheese.</title>
        <authorList>
            <consortium name="US DOE Joint Genome Institute (JGI-PGF)"/>
            <person name="Walter F."/>
            <person name="Albersmeier A."/>
            <person name="Kalinowski J."/>
            <person name="Ruckert C."/>
        </authorList>
    </citation>
    <scope>NUCLEOTIDE SEQUENCE</scope>
    <source>
        <strain evidence="7">KCTC 12870</strain>
    </source>
</reference>
<reference evidence="7" key="2">
    <citation type="submission" date="2020-09" db="EMBL/GenBank/DDBJ databases">
        <authorList>
            <person name="Sun Q."/>
            <person name="Kim S."/>
        </authorList>
    </citation>
    <scope>NUCLEOTIDE SEQUENCE</scope>
    <source>
        <strain evidence="7">KCTC 12870</strain>
    </source>
</reference>
<feature type="transmembrane region" description="Helical" evidence="5">
    <location>
        <begin position="179"/>
        <end position="200"/>
    </location>
</feature>
<gene>
    <name evidence="7" type="primary">yrbG</name>
    <name evidence="7" type="ORF">GCM10007047_16050</name>
</gene>
<feature type="domain" description="Sodium/calcium exchanger membrane region" evidence="6">
    <location>
        <begin position="14"/>
        <end position="157"/>
    </location>
</feature>
<evidence type="ECO:0000259" key="6">
    <source>
        <dbReference type="Pfam" id="PF01699"/>
    </source>
</evidence>
<dbReference type="EMBL" id="BMXG01000008">
    <property type="protein sequence ID" value="GHC00469.1"/>
    <property type="molecule type" value="Genomic_DNA"/>
</dbReference>
<dbReference type="GO" id="GO:0005262">
    <property type="term" value="F:calcium channel activity"/>
    <property type="evidence" value="ECO:0007669"/>
    <property type="project" value="TreeGrafter"/>
</dbReference>
<feature type="transmembrane region" description="Helical" evidence="5">
    <location>
        <begin position="281"/>
        <end position="300"/>
    </location>
</feature>
<name>A0A8J3DBB4_9BACT</name>
<keyword evidence="3 5" id="KW-1133">Transmembrane helix</keyword>
<comment type="caution">
    <text evidence="7">The sequence shown here is derived from an EMBL/GenBank/DDBJ whole genome shotgun (WGS) entry which is preliminary data.</text>
</comment>
<feature type="domain" description="Sodium/calcium exchanger membrane region" evidence="6">
    <location>
        <begin position="188"/>
        <end position="325"/>
    </location>
</feature>
<organism evidence="7 8">
    <name type="scientific">Cerasicoccus arenae</name>
    <dbReference type="NCBI Taxonomy" id="424488"/>
    <lineage>
        <taxon>Bacteria</taxon>
        <taxon>Pseudomonadati</taxon>
        <taxon>Verrucomicrobiota</taxon>
        <taxon>Opitutia</taxon>
        <taxon>Puniceicoccales</taxon>
        <taxon>Cerasicoccaceae</taxon>
        <taxon>Cerasicoccus</taxon>
    </lineage>
</organism>
<evidence type="ECO:0000256" key="1">
    <source>
        <dbReference type="ARBA" id="ARBA00004141"/>
    </source>
</evidence>
<sequence length="337" mass="35653">MIAYESFSILLLSFFLIVGLVLLCLGGDWLARGAASLALLLKINPVVVGLTIVSISTSMPEMITAFIAAKGGNSGLAIGNIVGSNLGNAGLILGIAALIYPITIQNRLIKQEVPLLVIVTVMFTLMSMGGFLAAGEIGRLEGLLLLAGTAGYLFFMVFQAKRSGPTENEELTEELKDPITSVAKCLSFVLIGAVFLALGAEFLVGSSVQIATRMGVSQVLIGLTLVALGTSLPELAASVAAALRKQSDIIAGNIVGSNIFNMLLIGGSVSTFYPLQVERRLFVIEFPSMVLLTLLLWFAFYTERKVTRLEGGFLVILYFVIIALSSASQMGKILPGI</sequence>
<evidence type="ECO:0000256" key="5">
    <source>
        <dbReference type="SAM" id="Phobius"/>
    </source>
</evidence>
<protein>
    <submittedName>
        <fullName evidence="7">Sodium:calcium antiporter</fullName>
    </submittedName>
</protein>
<dbReference type="Proteomes" id="UP000642829">
    <property type="component" value="Unassembled WGS sequence"/>
</dbReference>
<dbReference type="InterPro" id="IPR004837">
    <property type="entry name" value="NaCa_Exmemb"/>
</dbReference>